<accession>M0N2N4</accession>
<evidence type="ECO:0008006" key="3">
    <source>
        <dbReference type="Google" id="ProtNLM"/>
    </source>
</evidence>
<dbReference type="Gene3D" id="3.40.50.12780">
    <property type="entry name" value="N-terminal domain of ligase-like"/>
    <property type="match status" value="1"/>
</dbReference>
<name>M0N2N4_9EURY</name>
<dbReference type="AlphaFoldDB" id="M0N2N4"/>
<dbReference type="eggNOG" id="arCOG04770">
    <property type="taxonomic scope" value="Archaea"/>
</dbReference>
<dbReference type="PATRIC" id="fig|1227457.3.peg.3145"/>
<sequence length="239" mass="25176">MRNDGMNTLRGLLARERRGGRIVLHDATTGREYDARRLLTNAWKTGNFLHHCGVRSGHTVAVVGRTPEALLGFLGAVSLGAVTRFEPPSTTDARAVIAPTNEIDAFELPPGGTKIAYGDPPDDAHVEYFERDVWSENPTLVPATIDPDDPVLATDGAQVTHTELLTAAEGVIESVAMQAGETIAVRAPLSRPGTVAGGIVAPLLADATITLPDGDIVVDVAVASDDAPEPRSLDPADCF</sequence>
<dbReference type="SUPFAM" id="SSF56801">
    <property type="entry name" value="Acetyl-CoA synthetase-like"/>
    <property type="match status" value="1"/>
</dbReference>
<keyword evidence="2" id="KW-1185">Reference proteome</keyword>
<proteinExistence type="predicted"/>
<dbReference type="InterPro" id="IPR042099">
    <property type="entry name" value="ANL_N_sf"/>
</dbReference>
<gene>
    <name evidence="1" type="ORF">C451_16165</name>
</gene>
<comment type="caution">
    <text evidence="1">The sequence shown here is derived from an EMBL/GenBank/DDBJ whole genome shotgun (WGS) entry which is preliminary data.</text>
</comment>
<protein>
    <recommendedName>
        <fullName evidence="3">Acetyl-CoA synthetase</fullName>
    </recommendedName>
</protein>
<evidence type="ECO:0000313" key="1">
    <source>
        <dbReference type="EMBL" id="EMA50955.1"/>
    </source>
</evidence>
<dbReference type="EMBL" id="AOMF01000167">
    <property type="protein sequence ID" value="EMA50955.1"/>
    <property type="molecule type" value="Genomic_DNA"/>
</dbReference>
<reference evidence="1 2" key="1">
    <citation type="journal article" date="2014" name="PLoS Genet.">
        <title>Phylogenetically driven sequencing of extremely halophilic archaea reveals strategies for static and dynamic osmo-response.</title>
        <authorList>
            <person name="Becker E.A."/>
            <person name="Seitzer P.M."/>
            <person name="Tritt A."/>
            <person name="Larsen D."/>
            <person name="Krusor M."/>
            <person name="Yao A.I."/>
            <person name="Wu D."/>
            <person name="Madern D."/>
            <person name="Eisen J.A."/>
            <person name="Darling A.E."/>
            <person name="Facciotti M.T."/>
        </authorList>
    </citation>
    <scope>NUCLEOTIDE SEQUENCE [LARGE SCALE GENOMIC DNA]</scope>
    <source>
        <strain evidence="1 2">JCM 13552</strain>
    </source>
</reference>
<dbReference type="Proteomes" id="UP000011680">
    <property type="component" value="Unassembled WGS sequence"/>
</dbReference>
<evidence type="ECO:0000313" key="2">
    <source>
        <dbReference type="Proteomes" id="UP000011680"/>
    </source>
</evidence>
<organism evidence="1 2">
    <name type="scientific">Halococcus thailandensis JCM 13552</name>
    <dbReference type="NCBI Taxonomy" id="1227457"/>
    <lineage>
        <taxon>Archaea</taxon>
        <taxon>Methanobacteriati</taxon>
        <taxon>Methanobacteriota</taxon>
        <taxon>Stenosarchaea group</taxon>
        <taxon>Halobacteria</taxon>
        <taxon>Halobacteriales</taxon>
        <taxon>Halococcaceae</taxon>
        <taxon>Halococcus</taxon>
    </lineage>
</organism>